<keyword evidence="7 12" id="KW-0479">Metal-binding</keyword>
<evidence type="ECO:0000256" key="5">
    <source>
        <dbReference type="ARBA" id="ARBA00012730"/>
    </source>
</evidence>
<evidence type="ECO:0000256" key="2">
    <source>
        <dbReference type="ARBA" id="ARBA00004699"/>
    </source>
</evidence>
<keyword evidence="6 13" id="KW-0963">Cytoplasm</keyword>
<dbReference type="GO" id="GO:0009298">
    <property type="term" value="P:GDP-mannose biosynthetic process"/>
    <property type="evidence" value="ECO:0007669"/>
    <property type="project" value="UniProtKB-UniPathway"/>
</dbReference>
<dbReference type="NCBIfam" id="TIGR01484">
    <property type="entry name" value="HAD-SF-IIB"/>
    <property type="match status" value="1"/>
</dbReference>
<comment type="catalytic activity">
    <reaction evidence="13">
        <text>alpha-D-mannose 1-phosphate = D-mannose 6-phosphate</text>
        <dbReference type="Rhea" id="RHEA:11140"/>
        <dbReference type="ChEBI" id="CHEBI:58409"/>
        <dbReference type="ChEBI" id="CHEBI:58735"/>
        <dbReference type="EC" id="5.4.2.8"/>
    </reaction>
</comment>
<dbReference type="SUPFAM" id="SSF56784">
    <property type="entry name" value="HAD-like"/>
    <property type="match status" value="1"/>
</dbReference>
<dbReference type="InterPro" id="IPR043169">
    <property type="entry name" value="PMM_cap"/>
</dbReference>
<evidence type="ECO:0000256" key="9">
    <source>
        <dbReference type="ARBA" id="ARBA00023235"/>
    </source>
</evidence>
<evidence type="ECO:0000256" key="8">
    <source>
        <dbReference type="ARBA" id="ARBA00022842"/>
    </source>
</evidence>
<dbReference type="Proteomes" id="UP000594260">
    <property type="component" value="Unplaced"/>
</dbReference>
<dbReference type="Gene3D" id="3.30.1240.20">
    <property type="match status" value="1"/>
</dbReference>
<comment type="subunit">
    <text evidence="4 13">Homodimer.</text>
</comment>
<evidence type="ECO:0000256" key="6">
    <source>
        <dbReference type="ARBA" id="ARBA00022490"/>
    </source>
</evidence>
<comment type="pathway">
    <text evidence="2 13">Nucleotide-sugar biosynthesis; GDP-alpha-D-mannose biosynthesis; alpha-D-mannose 1-phosphate from D-fructose 6-phosphate: step 2/2.</text>
</comment>
<comment type="subcellular location">
    <subcellularLocation>
        <location evidence="1 13">Cytoplasm</location>
    </subcellularLocation>
</comment>
<dbReference type="GO" id="GO:0006487">
    <property type="term" value="P:protein N-linked glycosylation"/>
    <property type="evidence" value="ECO:0007669"/>
    <property type="project" value="TreeGrafter"/>
</dbReference>
<organism evidence="14 15">
    <name type="scientific">Varroa destructor</name>
    <name type="common">Honeybee mite</name>
    <dbReference type="NCBI Taxonomy" id="109461"/>
    <lineage>
        <taxon>Eukaryota</taxon>
        <taxon>Metazoa</taxon>
        <taxon>Ecdysozoa</taxon>
        <taxon>Arthropoda</taxon>
        <taxon>Chelicerata</taxon>
        <taxon>Arachnida</taxon>
        <taxon>Acari</taxon>
        <taxon>Parasitiformes</taxon>
        <taxon>Mesostigmata</taxon>
        <taxon>Gamasina</taxon>
        <taxon>Dermanyssoidea</taxon>
        <taxon>Varroidae</taxon>
        <taxon>Varroa</taxon>
    </lineage>
</organism>
<dbReference type="SFLD" id="SFLDS00003">
    <property type="entry name" value="Haloacid_Dehalogenase"/>
    <property type="match status" value="1"/>
</dbReference>
<dbReference type="InParanoid" id="A0A7M7L0J7"/>
<feature type="binding site" evidence="12">
    <location>
        <position position="218"/>
    </location>
    <ligand>
        <name>Mg(2+)</name>
        <dbReference type="ChEBI" id="CHEBI:18420"/>
        <label>1</label>
    </ligand>
</feature>
<evidence type="ECO:0000313" key="14">
    <source>
        <dbReference type="EnsemblMetazoa" id="XP_022672089"/>
    </source>
</evidence>
<dbReference type="KEGG" id="vde:111254924"/>
<dbReference type="Pfam" id="PF03332">
    <property type="entry name" value="PMM"/>
    <property type="match status" value="1"/>
</dbReference>
<dbReference type="UniPathway" id="UPA00126">
    <property type="reaction ID" value="UER00424"/>
</dbReference>
<dbReference type="GO" id="GO:0005829">
    <property type="term" value="C:cytosol"/>
    <property type="evidence" value="ECO:0007669"/>
    <property type="project" value="TreeGrafter"/>
</dbReference>
<dbReference type="EnsemblMetazoa" id="XM_022816354">
    <property type="protein sequence ID" value="XP_022672089"/>
    <property type="gene ID" value="LOC111254924"/>
</dbReference>
<feature type="active site" description="Proton donor/acceptor" evidence="10">
    <location>
        <position position="12"/>
    </location>
</feature>
<evidence type="ECO:0000256" key="3">
    <source>
        <dbReference type="ARBA" id="ARBA00009736"/>
    </source>
</evidence>
<evidence type="ECO:0000256" key="4">
    <source>
        <dbReference type="ARBA" id="ARBA00011738"/>
    </source>
</evidence>
<dbReference type="PANTHER" id="PTHR10466">
    <property type="entry name" value="PHOSPHOMANNOMUTASE"/>
    <property type="match status" value="1"/>
</dbReference>
<feature type="binding site" evidence="12">
    <location>
        <position position="220"/>
    </location>
    <ligand>
        <name>Mg(2+)</name>
        <dbReference type="ChEBI" id="CHEBI:18420"/>
        <label>1</label>
    </ligand>
</feature>
<dbReference type="RefSeq" id="XP_022672089.1">
    <property type="nucleotide sequence ID" value="XM_022816354.1"/>
</dbReference>
<dbReference type="InterPro" id="IPR023214">
    <property type="entry name" value="HAD_sf"/>
</dbReference>
<dbReference type="SFLD" id="SFLDG01140">
    <property type="entry name" value="C2.B:_Phosphomannomutase_and_P"/>
    <property type="match status" value="1"/>
</dbReference>
<dbReference type="SFLD" id="SFLDG01143">
    <property type="entry name" value="C2.B.3:_Phosphomannomutase_Lik"/>
    <property type="match status" value="1"/>
</dbReference>
<feature type="binding site" evidence="12">
    <location>
        <position position="10"/>
    </location>
    <ligand>
        <name>Mg(2+)</name>
        <dbReference type="ChEBI" id="CHEBI:18420"/>
        <label>1</label>
    </ligand>
</feature>
<keyword evidence="15" id="KW-1185">Reference proteome</keyword>
<feature type="binding site" evidence="12">
    <location>
        <position position="223"/>
    </location>
    <ligand>
        <name>Mg(2+)</name>
        <dbReference type="ChEBI" id="CHEBI:18420"/>
        <label>1</label>
    </ligand>
</feature>
<dbReference type="OrthoDB" id="10264771at2759"/>
<feature type="binding site" evidence="11">
    <location>
        <position position="176"/>
    </location>
    <ligand>
        <name>alpha-D-mannose 1-phosphate</name>
        <dbReference type="ChEBI" id="CHEBI:58409"/>
    </ligand>
</feature>
<dbReference type="AlphaFoldDB" id="A0A7M7L0J7"/>
<evidence type="ECO:0000256" key="1">
    <source>
        <dbReference type="ARBA" id="ARBA00004496"/>
    </source>
</evidence>
<dbReference type="CDD" id="cd02585">
    <property type="entry name" value="HAD_PMM"/>
    <property type="match status" value="1"/>
</dbReference>
<keyword evidence="9 13" id="KW-0413">Isomerase</keyword>
<protein>
    <recommendedName>
        <fullName evidence="5 13">Phosphomannomutase</fullName>
        <ecNumber evidence="5 13">5.4.2.8</ecNumber>
    </recommendedName>
</protein>
<feature type="binding site" evidence="11">
    <location>
        <position position="19"/>
    </location>
    <ligand>
        <name>alpha-D-mannose 1-phosphate</name>
        <dbReference type="ChEBI" id="CHEBI:58409"/>
    </ligand>
</feature>
<name>A0A7M7L0J7_VARDE</name>
<proteinExistence type="inferred from homology"/>
<feature type="binding site" evidence="11">
    <location>
        <position position="138"/>
    </location>
    <ligand>
        <name>alpha-D-mannose 1-phosphate</name>
        <dbReference type="ChEBI" id="CHEBI:58409"/>
    </ligand>
</feature>
<feature type="active site" description="Nucleophile" evidence="10">
    <location>
        <position position="10"/>
    </location>
</feature>
<feature type="binding site" evidence="11">
    <location>
        <position position="120"/>
    </location>
    <ligand>
        <name>alpha-D-mannose 1-phosphate</name>
        <dbReference type="ChEBI" id="CHEBI:58409"/>
    </ligand>
</feature>
<dbReference type="PANTHER" id="PTHR10466:SF0">
    <property type="entry name" value="PHOSPHOMANNOMUTASE"/>
    <property type="match status" value="1"/>
</dbReference>
<dbReference type="InterPro" id="IPR005002">
    <property type="entry name" value="PMM"/>
</dbReference>
<dbReference type="SFLD" id="SFLDF00445">
    <property type="entry name" value="alpha-phosphomannomutase"/>
    <property type="match status" value="1"/>
</dbReference>
<comment type="function">
    <text evidence="13">Involved in the synthesis of the GDP-mannose and dolichol-phosphate-mannose required for a number of critical mannosyl transfer reactions.</text>
</comment>
<dbReference type="EC" id="5.4.2.8" evidence="5 13"/>
<feature type="binding site" evidence="11">
    <location>
        <position position="178"/>
    </location>
    <ligand>
        <name>alpha-D-mannose 1-phosphate</name>
        <dbReference type="ChEBI" id="CHEBI:58409"/>
    </ligand>
</feature>
<evidence type="ECO:0000256" key="13">
    <source>
        <dbReference type="RuleBase" id="RU361118"/>
    </source>
</evidence>
<evidence type="ECO:0000256" key="12">
    <source>
        <dbReference type="PIRSR" id="PIRSR605002-3"/>
    </source>
</evidence>
<dbReference type="CTD" id="5373"/>
<feature type="binding site" evidence="11">
    <location>
        <position position="131"/>
    </location>
    <ligand>
        <name>alpha-D-mannose 1-phosphate</name>
        <dbReference type="ChEBI" id="CHEBI:58409"/>
    </ligand>
</feature>
<dbReference type="Gene3D" id="3.40.50.1000">
    <property type="entry name" value="HAD superfamily/HAD-like"/>
    <property type="match status" value="1"/>
</dbReference>
<comment type="cofactor">
    <cofactor evidence="12">
        <name>Mg(2+)</name>
        <dbReference type="ChEBI" id="CHEBI:18420"/>
    </cofactor>
</comment>
<evidence type="ECO:0000256" key="11">
    <source>
        <dbReference type="PIRSR" id="PIRSR605002-2"/>
    </source>
</evidence>
<sequence length="244" mass="27705">MTTKMILLFDVDGTLTKPRSVITPVMQAFLKEINKKVPIGLVGGSDMAKIEEQMGTCIEKFEYVFSENGLIAFKKGKQITDQSLLKFAGEEKLQKIINFSLRYLSELELPHKRGTFIEFRKGMLNVCPAGRNVNQEERDHFVQYDKEHNVRAKMIDALKENFKDSEMTFAIGGQISIDVFPIGWDKTYCLKTLVDEGFTEIHFFGDKTAFGGNDYEIFNDPRTQGHTVADPDDTMKQVKAILGI</sequence>
<dbReference type="GeneID" id="111254924"/>
<dbReference type="InterPro" id="IPR036412">
    <property type="entry name" value="HAD-like_sf"/>
</dbReference>
<evidence type="ECO:0000256" key="10">
    <source>
        <dbReference type="PIRSR" id="PIRSR605002-1"/>
    </source>
</evidence>
<evidence type="ECO:0000313" key="15">
    <source>
        <dbReference type="Proteomes" id="UP000594260"/>
    </source>
</evidence>
<reference evidence="14" key="1">
    <citation type="submission" date="2021-01" db="UniProtKB">
        <authorList>
            <consortium name="EnsemblMetazoa"/>
        </authorList>
    </citation>
    <scope>IDENTIFICATION</scope>
</reference>
<dbReference type="GO" id="GO:0004615">
    <property type="term" value="F:phosphomannomutase activity"/>
    <property type="evidence" value="ECO:0007669"/>
    <property type="project" value="UniProtKB-EC"/>
</dbReference>
<dbReference type="GO" id="GO:0006013">
    <property type="term" value="P:mannose metabolic process"/>
    <property type="evidence" value="ECO:0007669"/>
    <property type="project" value="TreeGrafter"/>
</dbReference>
<dbReference type="FunFam" id="3.30.1240.20:FF:000001">
    <property type="entry name" value="Phosphomannomutase"/>
    <property type="match status" value="1"/>
</dbReference>
<dbReference type="GO" id="GO:0046872">
    <property type="term" value="F:metal ion binding"/>
    <property type="evidence" value="ECO:0007669"/>
    <property type="project" value="UniProtKB-KW"/>
</dbReference>
<comment type="similarity">
    <text evidence="3 13">Belongs to the eukaryotic PMM family.</text>
</comment>
<keyword evidence="8 12" id="KW-0460">Magnesium</keyword>
<dbReference type="OMA" id="ISHRVYT"/>
<evidence type="ECO:0000256" key="7">
    <source>
        <dbReference type="ARBA" id="ARBA00022723"/>
    </source>
</evidence>
<dbReference type="FunCoup" id="A0A7M7L0J7">
    <property type="interactions" value="1010"/>
</dbReference>
<feature type="binding site" evidence="12">
    <location>
        <position position="12"/>
    </location>
    <ligand>
        <name>Mg(2+)</name>
        <dbReference type="ChEBI" id="CHEBI:18420"/>
        <label>1</label>
    </ligand>
</feature>
<dbReference type="InterPro" id="IPR006379">
    <property type="entry name" value="HAD-SF_hydro_IIB"/>
</dbReference>
<feature type="binding site" evidence="12">
    <location>
        <position position="206"/>
    </location>
    <ligand>
        <name>Mg(2+)</name>
        <dbReference type="ChEBI" id="CHEBI:18420"/>
        <label>1</label>
    </ligand>
</feature>
<accession>A0A7M7L0J7</accession>